<reference evidence="2" key="1">
    <citation type="journal article" date="2020" name="Stud. Mycol.">
        <title>101 Dothideomycetes genomes: a test case for predicting lifestyles and emergence of pathogens.</title>
        <authorList>
            <person name="Haridas S."/>
            <person name="Albert R."/>
            <person name="Binder M."/>
            <person name="Bloem J."/>
            <person name="Labutti K."/>
            <person name="Salamov A."/>
            <person name="Andreopoulos B."/>
            <person name="Baker S."/>
            <person name="Barry K."/>
            <person name="Bills G."/>
            <person name="Bluhm B."/>
            <person name="Cannon C."/>
            <person name="Castanera R."/>
            <person name="Culley D."/>
            <person name="Daum C."/>
            <person name="Ezra D."/>
            <person name="Gonzalez J."/>
            <person name="Henrissat B."/>
            <person name="Kuo A."/>
            <person name="Liang C."/>
            <person name="Lipzen A."/>
            <person name="Lutzoni F."/>
            <person name="Magnuson J."/>
            <person name="Mondo S."/>
            <person name="Nolan M."/>
            <person name="Ohm R."/>
            <person name="Pangilinan J."/>
            <person name="Park H.-J."/>
            <person name="Ramirez L."/>
            <person name="Alfaro M."/>
            <person name="Sun H."/>
            <person name="Tritt A."/>
            <person name="Yoshinaga Y."/>
            <person name="Zwiers L.-H."/>
            <person name="Turgeon B."/>
            <person name="Goodwin S."/>
            <person name="Spatafora J."/>
            <person name="Crous P."/>
            <person name="Grigoriev I."/>
        </authorList>
    </citation>
    <scope>NUCLEOTIDE SEQUENCE</scope>
    <source>
        <strain evidence="2">CBS 183.55</strain>
    </source>
</reference>
<dbReference type="EMBL" id="ML978982">
    <property type="protein sequence ID" value="KAF1925627.1"/>
    <property type="molecule type" value="Genomic_DNA"/>
</dbReference>
<dbReference type="GeneID" id="54346074"/>
<evidence type="ECO:0008006" key="4">
    <source>
        <dbReference type="Google" id="ProtNLM"/>
    </source>
</evidence>
<protein>
    <recommendedName>
        <fullName evidence="4">Hydrophobin</fullName>
    </recommendedName>
</protein>
<feature type="signal peptide" evidence="1">
    <location>
        <begin position="1"/>
        <end position="20"/>
    </location>
</feature>
<dbReference type="AlphaFoldDB" id="A0A6A5RJ45"/>
<evidence type="ECO:0000313" key="2">
    <source>
        <dbReference type="EMBL" id="KAF1925627.1"/>
    </source>
</evidence>
<proteinExistence type="predicted"/>
<keyword evidence="1" id="KW-0732">Signal</keyword>
<organism evidence="2 3">
    <name type="scientific">Didymella exigua CBS 183.55</name>
    <dbReference type="NCBI Taxonomy" id="1150837"/>
    <lineage>
        <taxon>Eukaryota</taxon>
        <taxon>Fungi</taxon>
        <taxon>Dikarya</taxon>
        <taxon>Ascomycota</taxon>
        <taxon>Pezizomycotina</taxon>
        <taxon>Dothideomycetes</taxon>
        <taxon>Pleosporomycetidae</taxon>
        <taxon>Pleosporales</taxon>
        <taxon>Pleosporineae</taxon>
        <taxon>Didymellaceae</taxon>
        <taxon>Didymella</taxon>
    </lineage>
</organism>
<dbReference type="Proteomes" id="UP000800082">
    <property type="component" value="Unassembled WGS sequence"/>
</dbReference>
<evidence type="ECO:0000313" key="3">
    <source>
        <dbReference type="Proteomes" id="UP000800082"/>
    </source>
</evidence>
<evidence type="ECO:0000256" key="1">
    <source>
        <dbReference type="SAM" id="SignalP"/>
    </source>
</evidence>
<dbReference type="RefSeq" id="XP_033445879.1">
    <property type="nucleotide sequence ID" value="XM_033588427.1"/>
</dbReference>
<keyword evidence="3" id="KW-1185">Reference proteome</keyword>
<sequence length="122" mass="12748">MRLSCSLVPVSLTLLSAVSAYNCGTTIINQLPNIGLGLNSGILGKTLARTPVCCKEPGTVILGVDDNCRRINPALRSGATLFTFRKNCAENVGGGRKATCCYAPTGLVETAFLNCDTALPNN</sequence>
<accession>A0A6A5RJ45</accession>
<name>A0A6A5RJ45_9PLEO</name>
<feature type="chain" id="PRO_5025403290" description="Hydrophobin" evidence="1">
    <location>
        <begin position="21"/>
        <end position="122"/>
    </location>
</feature>
<gene>
    <name evidence="2" type="ORF">M421DRAFT_234232</name>
</gene>